<protein>
    <submittedName>
        <fullName evidence="2">Uncharacterized protein</fullName>
    </submittedName>
</protein>
<gene>
    <name evidence="2" type="ORF">KL86APRO_10484</name>
</gene>
<feature type="compositionally biased region" description="Pro residues" evidence="1">
    <location>
        <begin position="25"/>
        <end position="40"/>
    </location>
</feature>
<dbReference type="InterPro" id="IPR058979">
    <property type="entry name" value="LysC-like"/>
</dbReference>
<sequence>MQPTPRAANPSPTWFYKATSRSRPSKPPTQPPPSVPPPSPSSRKPPEMLRSRRMPAAPLALALALFSTACGTVKPEPLIETRVEKVKPPRPLLTCAPDPAVPATNSDAAVADYLADLWSAGEDCRTRLACVRAWREGRATETCRLPIEDAAE</sequence>
<name>A0A212J493_9PROT</name>
<evidence type="ECO:0000256" key="1">
    <source>
        <dbReference type="SAM" id="MobiDB-lite"/>
    </source>
</evidence>
<accession>A0A212J493</accession>
<proteinExistence type="predicted"/>
<dbReference type="AlphaFoldDB" id="A0A212J493"/>
<evidence type="ECO:0000313" key="2">
    <source>
        <dbReference type="EMBL" id="SBV94214.1"/>
    </source>
</evidence>
<dbReference type="Pfam" id="PF23793">
    <property type="entry name" value="LysC"/>
    <property type="match status" value="1"/>
</dbReference>
<reference evidence="2" key="1">
    <citation type="submission" date="2016-04" db="EMBL/GenBank/DDBJ databases">
        <authorList>
            <person name="Evans L.H."/>
            <person name="Alamgir A."/>
            <person name="Owens N."/>
            <person name="Weber N.D."/>
            <person name="Virtaneva K."/>
            <person name="Barbian K."/>
            <person name="Babar A."/>
            <person name="Rosenke K."/>
        </authorList>
    </citation>
    <scope>NUCLEOTIDE SEQUENCE</scope>
    <source>
        <strain evidence="2">86</strain>
    </source>
</reference>
<dbReference type="EMBL" id="FLUO01000001">
    <property type="protein sequence ID" value="SBV94214.1"/>
    <property type="molecule type" value="Genomic_DNA"/>
</dbReference>
<feature type="region of interest" description="Disordered" evidence="1">
    <location>
        <begin position="1"/>
        <end position="54"/>
    </location>
</feature>
<organism evidence="2">
    <name type="scientific">uncultured Alphaproteobacteria bacterium</name>
    <dbReference type="NCBI Taxonomy" id="91750"/>
    <lineage>
        <taxon>Bacteria</taxon>
        <taxon>Pseudomonadati</taxon>
        <taxon>Pseudomonadota</taxon>
        <taxon>Alphaproteobacteria</taxon>
        <taxon>environmental samples</taxon>
    </lineage>
</organism>